<dbReference type="Proteomes" id="UP001183246">
    <property type="component" value="Unassembled WGS sequence"/>
</dbReference>
<dbReference type="InterPro" id="IPR016040">
    <property type="entry name" value="NAD(P)-bd_dom"/>
</dbReference>
<accession>A0ABU2MTC6</accession>
<proteinExistence type="predicted"/>
<evidence type="ECO:0000259" key="1">
    <source>
        <dbReference type="Pfam" id="PF13460"/>
    </source>
</evidence>
<dbReference type="SUPFAM" id="SSF51735">
    <property type="entry name" value="NAD(P)-binding Rossmann-fold domains"/>
    <property type="match status" value="1"/>
</dbReference>
<protein>
    <submittedName>
        <fullName evidence="2">NAD(P)H-binding protein</fullName>
    </submittedName>
</protein>
<organism evidence="2 3">
    <name type="scientific">Streptomyces litchfieldiae</name>
    <dbReference type="NCBI Taxonomy" id="3075543"/>
    <lineage>
        <taxon>Bacteria</taxon>
        <taxon>Bacillati</taxon>
        <taxon>Actinomycetota</taxon>
        <taxon>Actinomycetes</taxon>
        <taxon>Kitasatosporales</taxon>
        <taxon>Streptomycetaceae</taxon>
        <taxon>Streptomyces</taxon>
    </lineage>
</organism>
<dbReference type="EMBL" id="JAVREL010000011">
    <property type="protein sequence ID" value="MDT0344785.1"/>
    <property type="molecule type" value="Genomic_DNA"/>
</dbReference>
<dbReference type="PANTHER" id="PTHR43162:SF1">
    <property type="entry name" value="PRESTALK A DIFFERENTIATION PROTEIN A"/>
    <property type="match status" value="1"/>
</dbReference>
<reference evidence="3" key="1">
    <citation type="submission" date="2023-07" db="EMBL/GenBank/DDBJ databases">
        <title>30 novel species of actinomycetes from the DSMZ collection.</title>
        <authorList>
            <person name="Nouioui I."/>
        </authorList>
    </citation>
    <scope>NUCLEOTIDE SEQUENCE [LARGE SCALE GENOMIC DNA]</scope>
    <source>
        <strain evidence="3">DSM 44938</strain>
    </source>
</reference>
<evidence type="ECO:0000313" key="2">
    <source>
        <dbReference type="EMBL" id="MDT0344785.1"/>
    </source>
</evidence>
<sequence>MEPFLVTGGTGKLGRQVVRLLCESEQVVRVLSRRGRAPGSRVPYRTITGDLRTGAGLEDAVRGVGTIVHCATTNGRRDIVATRNLIDAAVSAGGTPHLVYVSIVGVDIIPLPYYRAKLAAEKLVADSGLPWTVQRITQFHDLLAAVFAYQRRLPLTLALKRFRFQPIDTRDAAARLVDLALGTPAGRAPDIGGPQVRDMRDLAAAYHRAHGRRRRIVSLCLPGRTARGFADGGNLVPENKLGSITFEDFVTKR</sequence>
<dbReference type="Gene3D" id="3.40.50.720">
    <property type="entry name" value="NAD(P)-binding Rossmann-like Domain"/>
    <property type="match status" value="1"/>
</dbReference>
<evidence type="ECO:0000313" key="3">
    <source>
        <dbReference type="Proteomes" id="UP001183246"/>
    </source>
</evidence>
<dbReference type="InterPro" id="IPR036291">
    <property type="entry name" value="NAD(P)-bd_dom_sf"/>
</dbReference>
<name>A0ABU2MTC6_9ACTN</name>
<keyword evidence="3" id="KW-1185">Reference proteome</keyword>
<dbReference type="Pfam" id="PF13460">
    <property type="entry name" value="NAD_binding_10"/>
    <property type="match status" value="1"/>
</dbReference>
<dbReference type="RefSeq" id="WP_311705910.1">
    <property type="nucleotide sequence ID" value="NZ_JAVREL010000011.1"/>
</dbReference>
<gene>
    <name evidence="2" type="ORF">RM590_19530</name>
</gene>
<dbReference type="InterPro" id="IPR051604">
    <property type="entry name" value="Ergot_Alk_Oxidoreductase"/>
</dbReference>
<feature type="domain" description="NAD(P)-binding" evidence="1">
    <location>
        <begin position="8"/>
        <end position="141"/>
    </location>
</feature>
<comment type="caution">
    <text evidence="2">The sequence shown here is derived from an EMBL/GenBank/DDBJ whole genome shotgun (WGS) entry which is preliminary data.</text>
</comment>
<dbReference type="PANTHER" id="PTHR43162">
    <property type="match status" value="1"/>
</dbReference>